<organism evidence="2 3">
    <name type="scientific">Trichuris suis</name>
    <name type="common">pig whipworm</name>
    <dbReference type="NCBI Taxonomy" id="68888"/>
    <lineage>
        <taxon>Eukaryota</taxon>
        <taxon>Metazoa</taxon>
        <taxon>Ecdysozoa</taxon>
        <taxon>Nematoda</taxon>
        <taxon>Enoplea</taxon>
        <taxon>Dorylaimia</taxon>
        <taxon>Trichinellida</taxon>
        <taxon>Trichuridae</taxon>
        <taxon>Trichuris</taxon>
    </lineage>
</organism>
<evidence type="ECO:0000313" key="3">
    <source>
        <dbReference type="Proteomes" id="UP000030764"/>
    </source>
</evidence>
<dbReference type="AlphaFoldDB" id="A0A085MHS8"/>
<dbReference type="Proteomes" id="UP000030764">
    <property type="component" value="Unassembled WGS sequence"/>
</dbReference>
<reference evidence="2 3" key="1">
    <citation type="journal article" date="2014" name="Nat. Genet.">
        <title>Genome and transcriptome of the porcine whipworm Trichuris suis.</title>
        <authorList>
            <person name="Jex A.R."/>
            <person name="Nejsum P."/>
            <person name="Schwarz E.M."/>
            <person name="Hu L."/>
            <person name="Young N.D."/>
            <person name="Hall R.S."/>
            <person name="Korhonen P.K."/>
            <person name="Liao S."/>
            <person name="Thamsborg S."/>
            <person name="Xia J."/>
            <person name="Xu P."/>
            <person name="Wang S."/>
            <person name="Scheerlinck J.P."/>
            <person name="Hofmann A."/>
            <person name="Sternberg P.W."/>
            <person name="Wang J."/>
            <person name="Gasser R.B."/>
        </authorList>
    </citation>
    <scope>NUCLEOTIDE SEQUENCE [LARGE SCALE GENOMIC DNA]</scope>
    <source>
        <strain evidence="2">DCEP-RM93M</strain>
    </source>
</reference>
<keyword evidence="3" id="KW-1185">Reference proteome</keyword>
<sequence length="91" mass="10205">MDLTKSINVLLTLSATPFICGVSRFDLSCLAFPEVQWRLRPGCNLTNRLQSDDYGVPCAPFRQMRPPRGPLGDSGPPWDPPGVPWHPYENH</sequence>
<name>A0A085MHS8_9BILA</name>
<dbReference type="EMBL" id="KL363192">
    <property type="protein sequence ID" value="KFD56774.1"/>
    <property type="molecule type" value="Genomic_DNA"/>
</dbReference>
<proteinExistence type="predicted"/>
<protein>
    <submittedName>
        <fullName evidence="2">Uncharacterized protein</fullName>
    </submittedName>
</protein>
<gene>
    <name evidence="2" type="ORF">M513_02451</name>
</gene>
<accession>A0A085MHS8</accession>
<evidence type="ECO:0000256" key="1">
    <source>
        <dbReference type="SAM" id="MobiDB-lite"/>
    </source>
</evidence>
<feature type="region of interest" description="Disordered" evidence="1">
    <location>
        <begin position="65"/>
        <end position="91"/>
    </location>
</feature>
<evidence type="ECO:0000313" key="2">
    <source>
        <dbReference type="EMBL" id="KFD56774.1"/>
    </source>
</evidence>